<reference evidence="2 3" key="1">
    <citation type="submission" date="2015-01" db="EMBL/GenBank/DDBJ databases">
        <title>The Genome Sequence of Cladophialophora immunda CBS83496.</title>
        <authorList>
            <consortium name="The Broad Institute Genomics Platform"/>
            <person name="Cuomo C."/>
            <person name="de Hoog S."/>
            <person name="Gorbushina A."/>
            <person name="Stielow B."/>
            <person name="Teixiera M."/>
            <person name="Abouelleil A."/>
            <person name="Chapman S.B."/>
            <person name="Priest M."/>
            <person name="Young S.K."/>
            <person name="Wortman J."/>
            <person name="Nusbaum C."/>
            <person name="Birren B."/>
        </authorList>
    </citation>
    <scope>NUCLEOTIDE SEQUENCE [LARGE SCALE GENOMIC DNA]</scope>
    <source>
        <strain evidence="2 3">CBS 83496</strain>
    </source>
</reference>
<feature type="region of interest" description="Disordered" evidence="1">
    <location>
        <begin position="179"/>
        <end position="273"/>
    </location>
</feature>
<dbReference type="AlphaFoldDB" id="A0A0D2CU90"/>
<accession>A0A0D2CU90</accession>
<gene>
    <name evidence="2" type="ORF">PV07_00302</name>
</gene>
<dbReference type="RefSeq" id="XP_016253666.1">
    <property type="nucleotide sequence ID" value="XM_016386738.1"/>
</dbReference>
<feature type="region of interest" description="Disordered" evidence="1">
    <location>
        <begin position="285"/>
        <end position="318"/>
    </location>
</feature>
<proteinExistence type="predicted"/>
<dbReference type="HOGENOM" id="CLU_780826_0_0_1"/>
<dbReference type="EMBL" id="KN847040">
    <property type="protein sequence ID" value="KIW33450.1"/>
    <property type="molecule type" value="Genomic_DNA"/>
</dbReference>
<sequence length="318" mass="36438">MRKADTAIPLMLGNLRQELEEERALLRYRCREGDPYGVFPSLRKRTRKQREVAQLLQSSIDKIWQQFKNIERPFLIRNPLRAEQVQKGDYWGESDIEEKPRARPDKTRTRDRVDLAEAGFAPDQQPRYYRTDLAHRFIWWQSKSAVEDMLNQVQRIQIRRVERDVFETDELVKRCLNKLTGPAGRGRSARGSSSSSGGGGGSGGIGDARRRNVRSRTGSILTPGRRASAAGEYFRGVEERGVTQVRSENGRTGEGEASYTGRRRNRSPGPQYEYEVIHPGRIFVDVGDDGPGRRERIVPTRSYSRDRDRGRYPGTEGR</sequence>
<dbReference type="Proteomes" id="UP000054466">
    <property type="component" value="Unassembled WGS sequence"/>
</dbReference>
<feature type="compositionally biased region" description="Low complexity" evidence="1">
    <location>
        <begin position="181"/>
        <end position="195"/>
    </location>
</feature>
<evidence type="ECO:0000256" key="1">
    <source>
        <dbReference type="SAM" id="MobiDB-lite"/>
    </source>
</evidence>
<organism evidence="2 3">
    <name type="scientific">Cladophialophora immunda</name>
    <dbReference type="NCBI Taxonomy" id="569365"/>
    <lineage>
        <taxon>Eukaryota</taxon>
        <taxon>Fungi</taxon>
        <taxon>Dikarya</taxon>
        <taxon>Ascomycota</taxon>
        <taxon>Pezizomycotina</taxon>
        <taxon>Eurotiomycetes</taxon>
        <taxon>Chaetothyriomycetidae</taxon>
        <taxon>Chaetothyriales</taxon>
        <taxon>Herpotrichiellaceae</taxon>
        <taxon>Cladophialophora</taxon>
    </lineage>
</organism>
<feature type="compositionally biased region" description="Basic and acidic residues" evidence="1">
    <location>
        <begin position="97"/>
        <end position="110"/>
    </location>
</feature>
<dbReference type="OrthoDB" id="4148767at2759"/>
<protein>
    <submittedName>
        <fullName evidence="2">Uncharacterized protein</fullName>
    </submittedName>
</protein>
<name>A0A0D2CU90_9EURO</name>
<dbReference type="VEuPathDB" id="FungiDB:PV07_00302"/>
<feature type="compositionally biased region" description="Gly residues" evidence="1">
    <location>
        <begin position="196"/>
        <end position="206"/>
    </location>
</feature>
<feature type="compositionally biased region" description="Basic and acidic residues" evidence="1">
    <location>
        <begin position="290"/>
        <end position="318"/>
    </location>
</feature>
<feature type="region of interest" description="Disordered" evidence="1">
    <location>
        <begin position="91"/>
        <end position="110"/>
    </location>
</feature>
<evidence type="ECO:0000313" key="2">
    <source>
        <dbReference type="EMBL" id="KIW33450.1"/>
    </source>
</evidence>
<dbReference type="GeneID" id="27339496"/>
<keyword evidence="3" id="KW-1185">Reference proteome</keyword>
<evidence type="ECO:0000313" key="3">
    <source>
        <dbReference type="Proteomes" id="UP000054466"/>
    </source>
</evidence>